<sequence length="279" mass="31285">MGDELTQLPNLPNRPILGEDIAAHFAAVNGHGDVIVENSPDTIKIIPKTGKSKVVKLPEPSEGRVIKQYIRGLAVDKNNNVYVVSWLKTSTEIGEVKRYVLDVLDENYNVKQDSRRLEYLDATDYVTIAVTKNNDIVVIQYSDPQVFVIDNTGKLKHVFELGSRFLYGLGICGQDDIMIPSDDFQIVEIYSEEGNLKSTIKLPEGHEVRGLAFNYVICKIIVLTYVGKKNSFFLLCYTEAGELETETFFCRGYDVFPPRICSHPSGPIVIVSEKSITFI</sequence>
<reference evidence="1" key="1">
    <citation type="submission" date="2020-04" db="EMBL/GenBank/DDBJ databases">
        <authorList>
            <person name="Alioto T."/>
            <person name="Alioto T."/>
            <person name="Gomez Garrido J."/>
        </authorList>
    </citation>
    <scope>NUCLEOTIDE SEQUENCE</scope>
    <source>
        <strain evidence="1">A484AB</strain>
    </source>
</reference>
<dbReference type="AlphaFoldDB" id="A0A7D9JU82"/>
<evidence type="ECO:0000313" key="2">
    <source>
        <dbReference type="Proteomes" id="UP001152795"/>
    </source>
</evidence>
<dbReference type="Gene3D" id="2.120.10.30">
    <property type="entry name" value="TolB, C-terminal domain"/>
    <property type="match status" value="1"/>
</dbReference>
<gene>
    <name evidence="1" type="ORF">PACLA_8A047291</name>
</gene>
<dbReference type="InterPro" id="IPR011042">
    <property type="entry name" value="6-blade_b-propeller_TolB-like"/>
</dbReference>
<proteinExistence type="predicted"/>
<dbReference type="OrthoDB" id="10440970at2759"/>
<name>A0A7D9JU82_PARCT</name>
<evidence type="ECO:0000313" key="1">
    <source>
        <dbReference type="EMBL" id="CAB4036144.1"/>
    </source>
</evidence>
<dbReference type="SUPFAM" id="SSF63829">
    <property type="entry name" value="Calcium-dependent phosphotriesterase"/>
    <property type="match status" value="1"/>
</dbReference>
<dbReference type="Proteomes" id="UP001152795">
    <property type="component" value="Unassembled WGS sequence"/>
</dbReference>
<accession>A0A7D9JU82</accession>
<dbReference type="EMBL" id="CACRXK020021739">
    <property type="protein sequence ID" value="CAB4036144.1"/>
    <property type="molecule type" value="Genomic_DNA"/>
</dbReference>
<comment type="caution">
    <text evidence="1">The sequence shown here is derived from an EMBL/GenBank/DDBJ whole genome shotgun (WGS) entry which is preliminary data.</text>
</comment>
<protein>
    <submittedName>
        <fullName evidence="1">Uncharacterized protein</fullName>
    </submittedName>
</protein>
<organism evidence="1 2">
    <name type="scientific">Paramuricea clavata</name>
    <name type="common">Red gorgonian</name>
    <name type="synonym">Violescent sea-whip</name>
    <dbReference type="NCBI Taxonomy" id="317549"/>
    <lineage>
        <taxon>Eukaryota</taxon>
        <taxon>Metazoa</taxon>
        <taxon>Cnidaria</taxon>
        <taxon>Anthozoa</taxon>
        <taxon>Octocorallia</taxon>
        <taxon>Malacalcyonacea</taxon>
        <taxon>Plexauridae</taxon>
        <taxon>Paramuricea</taxon>
    </lineage>
</organism>
<keyword evidence="2" id="KW-1185">Reference proteome</keyword>